<comment type="subcellular location">
    <subcellularLocation>
        <location evidence="1">Membrane</location>
        <topology evidence="1">Multi-pass membrane protein</topology>
    </subcellularLocation>
</comment>
<name>A0A2Z4Y437_SUMC1</name>
<feature type="transmembrane region" description="Helical" evidence="5">
    <location>
        <begin position="266"/>
        <end position="286"/>
    </location>
</feature>
<dbReference type="KEGG" id="schv:BRCON_1200"/>
<dbReference type="Proteomes" id="UP000262583">
    <property type="component" value="Chromosome"/>
</dbReference>
<dbReference type="InterPro" id="IPR007831">
    <property type="entry name" value="T2SS_GspE_N"/>
</dbReference>
<dbReference type="GO" id="GO:0016020">
    <property type="term" value="C:membrane"/>
    <property type="evidence" value="ECO:0007669"/>
    <property type="project" value="UniProtKB-SubCell"/>
</dbReference>
<evidence type="ECO:0000313" key="8">
    <source>
        <dbReference type="EMBL" id="AXA35977.1"/>
    </source>
</evidence>
<dbReference type="EMBL" id="CP030759">
    <property type="protein sequence ID" value="AXA35977.1"/>
    <property type="molecule type" value="Genomic_DNA"/>
</dbReference>
<gene>
    <name evidence="8" type="ORF">BRCON_1200</name>
</gene>
<organism evidence="8 9">
    <name type="scientific">Sumerlaea chitinivorans</name>
    <dbReference type="NCBI Taxonomy" id="2250252"/>
    <lineage>
        <taxon>Bacteria</taxon>
        <taxon>Candidatus Sumerlaeota</taxon>
        <taxon>Candidatus Sumerlaeia</taxon>
        <taxon>Candidatus Sumerlaeales</taxon>
        <taxon>Candidatus Sumerlaeaceae</taxon>
        <taxon>Candidatus Sumerlaea</taxon>
    </lineage>
</organism>
<evidence type="ECO:0000256" key="3">
    <source>
        <dbReference type="ARBA" id="ARBA00022989"/>
    </source>
</evidence>
<dbReference type="Pfam" id="PF05154">
    <property type="entry name" value="TM2"/>
    <property type="match status" value="1"/>
</dbReference>
<evidence type="ECO:0000259" key="7">
    <source>
        <dbReference type="Pfam" id="PF05157"/>
    </source>
</evidence>
<feature type="domain" description="TM2" evidence="6">
    <location>
        <begin position="240"/>
        <end position="280"/>
    </location>
</feature>
<dbReference type="InterPro" id="IPR007829">
    <property type="entry name" value="TM2"/>
</dbReference>
<dbReference type="Gene3D" id="3.30.300.160">
    <property type="entry name" value="Type II secretion system, protein E, N-terminal domain"/>
    <property type="match status" value="1"/>
</dbReference>
<keyword evidence="2 5" id="KW-0812">Transmembrane</keyword>
<keyword evidence="3 5" id="KW-1133">Transmembrane helix</keyword>
<proteinExistence type="predicted"/>
<dbReference type="InterPro" id="IPR037257">
    <property type="entry name" value="T2SS_E_N_sf"/>
</dbReference>
<keyword evidence="4 5" id="KW-0472">Membrane</keyword>
<feature type="domain" description="Type II secretion system protein GspE N-terminal" evidence="7">
    <location>
        <begin position="49"/>
        <end position="133"/>
    </location>
</feature>
<protein>
    <submittedName>
        <fullName evidence="8">Type IV fimbrial assembly, ATPase PilB</fullName>
    </submittedName>
</protein>
<feature type="transmembrane region" description="Helical" evidence="5">
    <location>
        <begin position="292"/>
        <end position="312"/>
    </location>
</feature>
<dbReference type="SUPFAM" id="SSF160246">
    <property type="entry name" value="EspE N-terminal domain-like"/>
    <property type="match status" value="1"/>
</dbReference>
<evidence type="ECO:0000256" key="5">
    <source>
        <dbReference type="SAM" id="Phobius"/>
    </source>
</evidence>
<dbReference type="Pfam" id="PF05157">
    <property type="entry name" value="MshEN"/>
    <property type="match status" value="1"/>
</dbReference>
<sequence>MLREGLITNAQLDIALARQKETDLPLMRVLIESGFIDETRRLNFLKRHFGIPLISLESVKLDPILYTYIPAHIARRHHLVPVKLDRDGLVVAMEDPSDLVVIDNLKELVGLRIKPVVAPSAEIQEALAGYPEEEAPKPLEKPEKFDAAVRFFGWFFLPIMSIAFLAAIFGLLWWNTDFQKWLQAQFSDNVTRSSQVFTLFLYFFLTWGVWTIIMYEVRGIVFDDLSWKEADDLGPLRKKGKARLFALFLGWLGVDRFYLGYKGMGILKLFSVVAAIATGLLAWFGYPLALTFAVPFAVLTVLWWLLDFFLLLGGNVPDAAGRPLE</sequence>
<reference evidence="8 9" key="1">
    <citation type="submission" date="2018-05" db="EMBL/GenBank/DDBJ databases">
        <title>A metagenomic window into the 2 km-deep terrestrial subsurface aquifer revealed taxonomically and functionally diverse microbial community comprising novel uncultured bacterial lineages.</title>
        <authorList>
            <person name="Kadnikov V.V."/>
            <person name="Mardanov A.V."/>
            <person name="Beletsky A.V."/>
            <person name="Banks D."/>
            <person name="Pimenov N.V."/>
            <person name="Frank Y.A."/>
            <person name="Karnachuk O.V."/>
            <person name="Ravin N.V."/>
        </authorList>
    </citation>
    <scope>NUCLEOTIDE SEQUENCE [LARGE SCALE GENOMIC DNA]</scope>
    <source>
        <strain evidence="8">BY</strain>
    </source>
</reference>
<feature type="transmembrane region" description="Helical" evidence="5">
    <location>
        <begin position="151"/>
        <end position="175"/>
    </location>
</feature>
<evidence type="ECO:0000313" key="9">
    <source>
        <dbReference type="Proteomes" id="UP000262583"/>
    </source>
</evidence>
<evidence type="ECO:0000256" key="4">
    <source>
        <dbReference type="ARBA" id="ARBA00023136"/>
    </source>
</evidence>
<feature type="transmembrane region" description="Helical" evidence="5">
    <location>
        <begin position="196"/>
        <end position="215"/>
    </location>
</feature>
<evidence type="ECO:0000256" key="2">
    <source>
        <dbReference type="ARBA" id="ARBA00022692"/>
    </source>
</evidence>
<accession>A0A2Z4Y437</accession>
<evidence type="ECO:0000259" key="6">
    <source>
        <dbReference type="Pfam" id="PF05154"/>
    </source>
</evidence>
<evidence type="ECO:0000256" key="1">
    <source>
        <dbReference type="ARBA" id="ARBA00004141"/>
    </source>
</evidence>
<dbReference type="AlphaFoldDB" id="A0A2Z4Y437"/>